<dbReference type="EMBL" id="BPLR01016803">
    <property type="protein sequence ID" value="GIY86482.1"/>
    <property type="molecule type" value="Genomic_DNA"/>
</dbReference>
<keyword evidence="3" id="KW-1185">Reference proteome</keyword>
<accession>A0AAV4WUD1</accession>
<gene>
    <name evidence="2" type="ORF">CEXT_578651</name>
</gene>
<reference evidence="2 3" key="1">
    <citation type="submission" date="2021-06" db="EMBL/GenBank/DDBJ databases">
        <title>Caerostris extrusa draft genome.</title>
        <authorList>
            <person name="Kono N."/>
            <person name="Arakawa K."/>
        </authorList>
    </citation>
    <scope>NUCLEOTIDE SEQUENCE [LARGE SCALE GENOMIC DNA]</scope>
</reference>
<evidence type="ECO:0000313" key="2">
    <source>
        <dbReference type="EMBL" id="GIY86482.1"/>
    </source>
</evidence>
<feature type="compositionally biased region" description="Polar residues" evidence="1">
    <location>
        <begin position="1"/>
        <end position="16"/>
    </location>
</feature>
<organism evidence="2 3">
    <name type="scientific">Caerostris extrusa</name>
    <name type="common">Bark spider</name>
    <name type="synonym">Caerostris bankana</name>
    <dbReference type="NCBI Taxonomy" id="172846"/>
    <lineage>
        <taxon>Eukaryota</taxon>
        <taxon>Metazoa</taxon>
        <taxon>Ecdysozoa</taxon>
        <taxon>Arthropoda</taxon>
        <taxon>Chelicerata</taxon>
        <taxon>Arachnida</taxon>
        <taxon>Araneae</taxon>
        <taxon>Araneomorphae</taxon>
        <taxon>Entelegynae</taxon>
        <taxon>Araneoidea</taxon>
        <taxon>Araneidae</taxon>
        <taxon>Caerostris</taxon>
    </lineage>
</organism>
<proteinExistence type="predicted"/>
<dbReference type="AlphaFoldDB" id="A0AAV4WUD1"/>
<evidence type="ECO:0000256" key="1">
    <source>
        <dbReference type="SAM" id="MobiDB-lite"/>
    </source>
</evidence>
<protein>
    <submittedName>
        <fullName evidence="2">Uncharacterized protein</fullName>
    </submittedName>
</protein>
<feature type="region of interest" description="Disordered" evidence="1">
    <location>
        <begin position="1"/>
        <end position="39"/>
    </location>
</feature>
<dbReference type="Proteomes" id="UP001054945">
    <property type="component" value="Unassembled WGS sequence"/>
</dbReference>
<feature type="compositionally biased region" description="Basic residues" evidence="1">
    <location>
        <begin position="17"/>
        <end position="29"/>
    </location>
</feature>
<name>A0AAV4WUD1_CAEEX</name>
<comment type="caution">
    <text evidence="2">The sequence shown here is derived from an EMBL/GenBank/DDBJ whole genome shotgun (WGS) entry which is preliminary data.</text>
</comment>
<evidence type="ECO:0000313" key="3">
    <source>
        <dbReference type="Proteomes" id="UP001054945"/>
    </source>
</evidence>
<sequence>MDTTINEDYNFNQNGKLSRKEKLHNRSVKKQPPQENRPRIPKRCSLIKLREISKIQLFPISSASPRHSQSSGHRERLKILMVTKSGLINSIPEKVISIIIAWGDKRRNTSSTRYSNQ</sequence>